<feature type="transmembrane region" description="Helical" evidence="1">
    <location>
        <begin position="92"/>
        <end position="110"/>
    </location>
</feature>
<keyword evidence="1" id="KW-0812">Transmembrane</keyword>
<proteinExistence type="predicted"/>
<sequence length="170" mass="19472">MPELLKRNIWIEFGLSLFCVLFFAFLYFNIEHWVLATMPSTLSPAFFPMLITAICLAMSALLLFFSLRSLYHMHAGLVDDERILLQEAGEEAGRFLALAGYVGVLFLYLLGLQYVGFLYSTPIVMLLISLMLGLKRWLTGLVFYILFTLLLDYVAMHLMQIILPQGILFE</sequence>
<feature type="domain" description="DUF1468" evidence="2">
    <location>
        <begin position="16"/>
        <end position="164"/>
    </location>
</feature>
<evidence type="ECO:0000313" key="4">
    <source>
        <dbReference type="Proteomes" id="UP000477488"/>
    </source>
</evidence>
<keyword evidence="1" id="KW-0472">Membrane</keyword>
<feature type="transmembrane region" description="Helical" evidence="1">
    <location>
        <begin position="141"/>
        <end position="163"/>
    </location>
</feature>
<dbReference type="Proteomes" id="UP000477488">
    <property type="component" value="Unassembled WGS sequence"/>
</dbReference>
<keyword evidence="1" id="KW-1133">Transmembrane helix</keyword>
<evidence type="ECO:0000256" key="1">
    <source>
        <dbReference type="SAM" id="Phobius"/>
    </source>
</evidence>
<protein>
    <submittedName>
        <fullName evidence="3">Tripartite tricarboxylate transporter TctB family protein</fullName>
    </submittedName>
</protein>
<name>A0A6L5XI70_9BACT</name>
<evidence type="ECO:0000313" key="3">
    <source>
        <dbReference type="EMBL" id="MSS26905.1"/>
    </source>
</evidence>
<dbReference type="InterPro" id="IPR009936">
    <property type="entry name" value="DUF1468"/>
</dbReference>
<dbReference type="EMBL" id="VUMH01000002">
    <property type="protein sequence ID" value="MSS26905.1"/>
    <property type="molecule type" value="Genomic_DNA"/>
</dbReference>
<dbReference type="Pfam" id="PF07331">
    <property type="entry name" value="TctB"/>
    <property type="match status" value="1"/>
</dbReference>
<dbReference type="RefSeq" id="WP_154508797.1">
    <property type="nucleotide sequence ID" value="NZ_DBFWWU010000118.1"/>
</dbReference>
<accession>A0A6L5XI70</accession>
<gene>
    <name evidence="3" type="ORF">FYJ44_02360</name>
</gene>
<evidence type="ECO:0000259" key="2">
    <source>
        <dbReference type="Pfam" id="PF07331"/>
    </source>
</evidence>
<feature type="transmembrane region" description="Helical" evidence="1">
    <location>
        <begin position="9"/>
        <end position="30"/>
    </location>
</feature>
<reference evidence="3 4" key="1">
    <citation type="submission" date="2019-09" db="EMBL/GenBank/DDBJ databases">
        <title>In-depth cultivation of the pig gut microbiome towards novel bacterial diversity and tailored functional studies.</title>
        <authorList>
            <person name="Wylensek D."/>
            <person name="Hitch T.C.A."/>
            <person name="Clavel T."/>
        </authorList>
    </citation>
    <scope>NUCLEOTIDE SEQUENCE [LARGE SCALE GENOMIC DNA]</scope>
    <source>
        <strain evidence="3 4">PG-178-WT-4</strain>
    </source>
</reference>
<feature type="transmembrane region" description="Helical" evidence="1">
    <location>
        <begin position="50"/>
        <end position="71"/>
    </location>
</feature>
<keyword evidence="4" id="KW-1185">Reference proteome</keyword>
<dbReference type="AlphaFoldDB" id="A0A6L5XI70"/>
<comment type="caution">
    <text evidence="3">The sequence shown here is derived from an EMBL/GenBank/DDBJ whole genome shotgun (WGS) entry which is preliminary data.</text>
</comment>
<organism evidence="3 4">
    <name type="scientific">Desulfovibrio porci</name>
    <dbReference type="NCBI Taxonomy" id="2605782"/>
    <lineage>
        <taxon>Bacteria</taxon>
        <taxon>Pseudomonadati</taxon>
        <taxon>Thermodesulfobacteriota</taxon>
        <taxon>Desulfovibrionia</taxon>
        <taxon>Desulfovibrionales</taxon>
        <taxon>Desulfovibrionaceae</taxon>
        <taxon>Desulfovibrio</taxon>
    </lineage>
</organism>
<feature type="transmembrane region" description="Helical" evidence="1">
    <location>
        <begin position="116"/>
        <end position="134"/>
    </location>
</feature>